<dbReference type="Gene3D" id="3.40.50.12780">
    <property type="entry name" value="N-terminal domain of ligase-like"/>
    <property type="match status" value="1"/>
</dbReference>
<comment type="similarity">
    <text evidence="1">Belongs to the ATP-dependent AMP-binding enzyme family.</text>
</comment>
<dbReference type="Pfam" id="PF00501">
    <property type="entry name" value="AMP-binding"/>
    <property type="match status" value="1"/>
</dbReference>
<evidence type="ECO:0000256" key="1">
    <source>
        <dbReference type="ARBA" id="ARBA00006432"/>
    </source>
</evidence>
<dbReference type="EMBL" id="KZ302005">
    <property type="protein sequence ID" value="PFH50373.1"/>
    <property type="molecule type" value="Genomic_DNA"/>
</dbReference>
<dbReference type="InterPro" id="IPR042099">
    <property type="entry name" value="ANL_N_sf"/>
</dbReference>
<dbReference type="SUPFAM" id="SSF56801">
    <property type="entry name" value="Acetyl-CoA synthetase-like"/>
    <property type="match status" value="1"/>
</dbReference>
<dbReference type="GO" id="GO:0006631">
    <property type="term" value="P:fatty acid metabolic process"/>
    <property type="evidence" value="ECO:0007669"/>
    <property type="project" value="TreeGrafter"/>
</dbReference>
<dbReference type="PANTHER" id="PTHR43201:SF8">
    <property type="entry name" value="ACYL-COA SYNTHETASE FAMILY MEMBER 3"/>
    <property type="match status" value="1"/>
</dbReference>
<feature type="domain" description="AMP-dependent synthetase/ligase" evidence="2">
    <location>
        <begin position="13"/>
        <end position="328"/>
    </location>
</feature>
<evidence type="ECO:0000313" key="4">
    <source>
        <dbReference type="Proteomes" id="UP000242287"/>
    </source>
</evidence>
<dbReference type="AlphaFoldDB" id="A0A2A9NRU5"/>
<dbReference type="STRING" id="703135.A0A2A9NRU5"/>
<gene>
    <name evidence="3" type="ORF">AMATHDRAFT_145280</name>
</gene>
<keyword evidence="4" id="KW-1185">Reference proteome</keyword>
<proteinExistence type="inferred from homology"/>
<dbReference type="PANTHER" id="PTHR43201">
    <property type="entry name" value="ACYL-COA SYNTHETASE"/>
    <property type="match status" value="1"/>
</dbReference>
<dbReference type="GO" id="GO:0031956">
    <property type="term" value="F:medium-chain fatty acid-CoA ligase activity"/>
    <property type="evidence" value="ECO:0007669"/>
    <property type="project" value="TreeGrafter"/>
</dbReference>
<name>A0A2A9NRU5_9AGAR</name>
<dbReference type="OrthoDB" id="429813at2759"/>
<evidence type="ECO:0000313" key="3">
    <source>
        <dbReference type="EMBL" id="PFH50373.1"/>
    </source>
</evidence>
<dbReference type="Pfam" id="PF23562">
    <property type="entry name" value="AMP-binding_C_3"/>
    <property type="match status" value="1"/>
</dbReference>
<protein>
    <recommendedName>
        <fullName evidence="2">AMP-dependent synthetase/ligase domain-containing protein</fullName>
    </recommendedName>
</protein>
<evidence type="ECO:0000259" key="2">
    <source>
        <dbReference type="Pfam" id="PF00501"/>
    </source>
</evidence>
<dbReference type="Proteomes" id="UP000242287">
    <property type="component" value="Unassembled WGS sequence"/>
</dbReference>
<accession>A0A2A9NRU5</accession>
<dbReference type="InterPro" id="IPR000873">
    <property type="entry name" value="AMP-dep_synth/lig_dom"/>
</dbReference>
<organism evidence="3 4">
    <name type="scientific">Amanita thiersii Skay4041</name>
    <dbReference type="NCBI Taxonomy" id="703135"/>
    <lineage>
        <taxon>Eukaryota</taxon>
        <taxon>Fungi</taxon>
        <taxon>Dikarya</taxon>
        <taxon>Basidiomycota</taxon>
        <taxon>Agaricomycotina</taxon>
        <taxon>Agaricomycetes</taxon>
        <taxon>Agaricomycetidae</taxon>
        <taxon>Agaricales</taxon>
        <taxon>Pluteineae</taxon>
        <taxon>Amanitaceae</taxon>
        <taxon>Amanita</taxon>
    </lineage>
</organism>
<reference evidence="3 4" key="1">
    <citation type="submission" date="2014-02" db="EMBL/GenBank/DDBJ databases">
        <title>Transposable element dynamics among asymbiotic and ectomycorrhizal Amanita fungi.</title>
        <authorList>
            <consortium name="DOE Joint Genome Institute"/>
            <person name="Hess J."/>
            <person name="Skrede I."/>
            <person name="Wolfe B."/>
            <person name="LaButti K."/>
            <person name="Ohm R.A."/>
            <person name="Grigoriev I.V."/>
            <person name="Pringle A."/>
        </authorList>
    </citation>
    <scope>NUCLEOTIDE SEQUENCE [LARGE SCALE GENOMIC DNA]</scope>
    <source>
        <strain evidence="3 4">SKay4041</strain>
    </source>
</reference>
<sequence length="534" mass="60134">MLPPHLTVLQTSARRFGPAPAFRTPRLDADSDFVESWDWISYEQFYQDVELSAKHWTQTLSRKGIPQRSVVGMWLSGFTYMDVLHIYGVSRAGYIPQMFSLRLPNPTVIFELLHKAQAKALICDDKFTPILDNCPVPYFLATRREAMVDTEQELPELCQGSADDTAFIFHTSGSTSGSPKLVPCNNRWINTVIHKSRQISKPRDPNRQDVTVWMGSMCHIAQSFMFIGSLQYGACVVQPTTLSFSSDELASMIQHCGLNRLNQFATFLTNHFRYARSDPKLLGMLQGLDDVLYSGLPLSQEEENWARRNEVKLRNLFGSTECAAMLMSSGDSGRTGNLLTPLDGVVYNFVPISQPASPGGHQSTARLFELVIMAESPDCPDVSLRHADGNFHTGDLFQEAAPGMYLFRGRDDDWIKTENSLRCDTKAIEDNVRMTCGDLISECVVVGSRRPSPAMFVEPANAQMNHDELKKSIIRKTRHFHSRRYMHERITASDMIVVVPPGTLPRTATKGNIRRKAVEEAYKPLLDQIYGRVL</sequence>